<evidence type="ECO:0000256" key="3">
    <source>
        <dbReference type="PROSITE-ProRule" id="PRU10141"/>
    </source>
</evidence>
<gene>
    <name evidence="6" type="ORF">TRFO_16533</name>
</gene>
<dbReference type="AlphaFoldDB" id="A0A1J4KQE6"/>
<evidence type="ECO:0000313" key="7">
    <source>
        <dbReference type="Proteomes" id="UP000179807"/>
    </source>
</evidence>
<dbReference type="GeneID" id="94833739"/>
<dbReference type="InterPro" id="IPR000719">
    <property type="entry name" value="Prot_kinase_dom"/>
</dbReference>
<dbReference type="GO" id="GO:0005524">
    <property type="term" value="F:ATP binding"/>
    <property type="evidence" value="ECO:0007669"/>
    <property type="project" value="UniProtKB-UniRule"/>
</dbReference>
<dbReference type="EMBL" id="MLAK01000543">
    <property type="protein sequence ID" value="OHT13330.1"/>
    <property type="molecule type" value="Genomic_DNA"/>
</dbReference>
<reference evidence="6" key="1">
    <citation type="submission" date="2016-10" db="EMBL/GenBank/DDBJ databases">
        <authorList>
            <person name="Benchimol M."/>
            <person name="Almeida L.G."/>
            <person name="Vasconcelos A.T."/>
            <person name="Perreira-Neves A."/>
            <person name="Rosa I.A."/>
            <person name="Tasca T."/>
            <person name="Bogo M.R."/>
            <person name="de Souza W."/>
        </authorList>
    </citation>
    <scope>NUCLEOTIDE SEQUENCE [LARGE SCALE GENOMIC DNA]</scope>
    <source>
        <strain evidence="6">K</strain>
    </source>
</reference>
<accession>A0A1J4KQE6</accession>
<dbReference type="PANTHER" id="PTHR24346:SF30">
    <property type="entry name" value="MATERNAL EMBRYONIC LEUCINE ZIPPER KINASE"/>
    <property type="match status" value="1"/>
</dbReference>
<dbReference type="GO" id="GO:0005737">
    <property type="term" value="C:cytoplasm"/>
    <property type="evidence" value="ECO:0007669"/>
    <property type="project" value="TreeGrafter"/>
</dbReference>
<dbReference type="VEuPathDB" id="TrichDB:TRFO_16533"/>
<dbReference type="GO" id="GO:0004674">
    <property type="term" value="F:protein serine/threonine kinase activity"/>
    <property type="evidence" value="ECO:0007669"/>
    <property type="project" value="UniProtKB-KW"/>
</dbReference>
<dbReference type="Gene3D" id="1.10.510.10">
    <property type="entry name" value="Transferase(Phosphotransferase) domain 1"/>
    <property type="match status" value="1"/>
</dbReference>
<keyword evidence="1 3" id="KW-0547">Nucleotide-binding</keyword>
<keyword evidence="6" id="KW-0808">Transferase</keyword>
<dbReference type="PROSITE" id="PS00108">
    <property type="entry name" value="PROTEIN_KINASE_ST"/>
    <property type="match status" value="1"/>
</dbReference>
<protein>
    <submittedName>
        <fullName evidence="6">CAMK family protein kinase</fullName>
    </submittedName>
</protein>
<evidence type="ECO:0000256" key="2">
    <source>
        <dbReference type="ARBA" id="ARBA00022840"/>
    </source>
</evidence>
<dbReference type="SMART" id="SM00220">
    <property type="entry name" value="S_TKc"/>
    <property type="match status" value="1"/>
</dbReference>
<comment type="caution">
    <text evidence="6">The sequence shown here is derived from an EMBL/GenBank/DDBJ whole genome shotgun (WGS) entry which is preliminary data.</text>
</comment>
<keyword evidence="6" id="KW-0418">Kinase</keyword>
<dbReference type="Pfam" id="PF00069">
    <property type="entry name" value="Pkinase"/>
    <property type="match status" value="1"/>
</dbReference>
<evidence type="ECO:0000256" key="1">
    <source>
        <dbReference type="ARBA" id="ARBA00022741"/>
    </source>
</evidence>
<keyword evidence="4" id="KW-0723">Serine/threonine-protein kinase</keyword>
<sequence length="377" mass="43522">MEVLLNDLYPLTIPPRIGKYICIEEIGIGSFSAVILVRHYQTNEKFACKVVSRQLLVEERVMNRFEQELRIHQSLKHENIVQILDIVYAEQFIAIILENCKNGELFKRIVAEGAFMEDEIKRIFRQIIEGTRFIHQHNIAHRDLKPENILLNENNVPKICDFGLCHITSPVTLLSTPCGSPFYAPPEIISNKEYDGKKADIWSLGVVLYTMATGSLPWTEVNQTKLFSQITNAIFQIPLHLSCNLQQLIKSMINKDPSKRPNCEQILASQFLSDEQEDHNDSSFDIRFFLEKRSRSSYVFSNLNSKKPDLVKTRIFKEPLEVRKNQSNLKRALNQNDLPRRGINLTLDANSHVKPLNSITRKVPSKGRRYKARDFNS</sequence>
<dbReference type="InterPro" id="IPR008271">
    <property type="entry name" value="Ser/Thr_kinase_AS"/>
</dbReference>
<dbReference type="InterPro" id="IPR017441">
    <property type="entry name" value="Protein_kinase_ATP_BS"/>
</dbReference>
<dbReference type="FunFam" id="3.30.200.20:FF:000042">
    <property type="entry name" value="Aurora kinase A"/>
    <property type="match status" value="1"/>
</dbReference>
<organism evidence="6 7">
    <name type="scientific">Tritrichomonas foetus</name>
    <dbReference type="NCBI Taxonomy" id="1144522"/>
    <lineage>
        <taxon>Eukaryota</taxon>
        <taxon>Metamonada</taxon>
        <taxon>Parabasalia</taxon>
        <taxon>Tritrichomonadida</taxon>
        <taxon>Tritrichomonadidae</taxon>
        <taxon>Tritrichomonas</taxon>
    </lineage>
</organism>
<evidence type="ECO:0000313" key="6">
    <source>
        <dbReference type="EMBL" id="OHT13330.1"/>
    </source>
</evidence>
<feature type="domain" description="Protein kinase" evidence="5">
    <location>
        <begin position="20"/>
        <end position="272"/>
    </location>
</feature>
<dbReference type="OrthoDB" id="942095at2759"/>
<keyword evidence="2 3" id="KW-0067">ATP-binding</keyword>
<dbReference type="FunFam" id="1.10.510.10:FF:000956">
    <property type="entry name" value="CAMK family protein kinase"/>
    <property type="match status" value="1"/>
</dbReference>
<dbReference type="PANTHER" id="PTHR24346">
    <property type="entry name" value="MAP/MICROTUBULE AFFINITY-REGULATING KINASE"/>
    <property type="match status" value="1"/>
</dbReference>
<feature type="binding site" evidence="3">
    <location>
        <position position="49"/>
    </location>
    <ligand>
        <name>ATP</name>
        <dbReference type="ChEBI" id="CHEBI:30616"/>
    </ligand>
</feature>
<dbReference type="PROSITE" id="PS00107">
    <property type="entry name" value="PROTEIN_KINASE_ATP"/>
    <property type="match status" value="1"/>
</dbReference>
<evidence type="ECO:0000259" key="5">
    <source>
        <dbReference type="PROSITE" id="PS50011"/>
    </source>
</evidence>
<dbReference type="InterPro" id="IPR011009">
    <property type="entry name" value="Kinase-like_dom_sf"/>
</dbReference>
<dbReference type="RefSeq" id="XP_068366466.1">
    <property type="nucleotide sequence ID" value="XM_068499035.1"/>
</dbReference>
<dbReference type="GO" id="GO:0035556">
    <property type="term" value="P:intracellular signal transduction"/>
    <property type="evidence" value="ECO:0007669"/>
    <property type="project" value="TreeGrafter"/>
</dbReference>
<name>A0A1J4KQE6_9EUKA</name>
<dbReference type="Proteomes" id="UP000179807">
    <property type="component" value="Unassembled WGS sequence"/>
</dbReference>
<dbReference type="SUPFAM" id="SSF56112">
    <property type="entry name" value="Protein kinase-like (PK-like)"/>
    <property type="match status" value="1"/>
</dbReference>
<evidence type="ECO:0000256" key="4">
    <source>
        <dbReference type="RuleBase" id="RU000304"/>
    </source>
</evidence>
<dbReference type="CDD" id="cd14003">
    <property type="entry name" value="STKc_AMPK-like"/>
    <property type="match status" value="1"/>
</dbReference>
<keyword evidence="7" id="KW-1185">Reference proteome</keyword>
<dbReference type="PROSITE" id="PS50011">
    <property type="entry name" value="PROTEIN_KINASE_DOM"/>
    <property type="match status" value="1"/>
</dbReference>
<comment type="similarity">
    <text evidence="4">Belongs to the protein kinase superfamily.</text>
</comment>
<proteinExistence type="inferred from homology"/>